<proteinExistence type="predicted"/>
<dbReference type="InterPro" id="IPR011604">
    <property type="entry name" value="PDDEXK-like_dom_sf"/>
</dbReference>
<dbReference type="RefSeq" id="WP_081143005.1">
    <property type="nucleotide sequence ID" value="NZ_CP015363.1"/>
</dbReference>
<accession>A0A1V0N5Z8</accession>
<name>A0A1V0N5Z8_9ARCH</name>
<organism evidence="1 2">
    <name type="scientific">Ferroplasma acidiphilum</name>
    <dbReference type="NCBI Taxonomy" id="74969"/>
    <lineage>
        <taxon>Archaea</taxon>
        <taxon>Methanobacteriati</taxon>
        <taxon>Thermoplasmatota</taxon>
        <taxon>Thermoplasmata</taxon>
        <taxon>Thermoplasmatales</taxon>
        <taxon>Ferroplasmaceae</taxon>
        <taxon>Ferroplasma</taxon>
    </lineage>
</organism>
<reference evidence="1 2" key="1">
    <citation type="submission" date="2011-10" db="EMBL/GenBank/DDBJ databases">
        <title>Metabolic and evolutionary patterns in the extreme acidophile Ferroplasma acidiphilum.</title>
        <authorList>
            <person name="Golyshina O.V."/>
            <person name="Kozyavkin S.A."/>
            <person name="Tatusov R.L."/>
            <person name="Slesarev A.I."/>
            <person name="Golyshin P.N."/>
        </authorList>
    </citation>
    <scope>NUCLEOTIDE SEQUENCE [LARGE SCALE GENOMIC DNA]</scope>
    <source>
        <strain evidence="2">Y</strain>
    </source>
</reference>
<dbReference type="EMBL" id="CP015363">
    <property type="protein sequence ID" value="ARD85506.1"/>
    <property type="molecule type" value="Genomic_DNA"/>
</dbReference>
<evidence type="ECO:0000313" key="1">
    <source>
        <dbReference type="EMBL" id="ARD85506.1"/>
    </source>
</evidence>
<keyword evidence="2" id="KW-1185">Reference proteome</keyword>
<evidence type="ECO:0008006" key="3">
    <source>
        <dbReference type="Google" id="ProtNLM"/>
    </source>
</evidence>
<dbReference type="Proteomes" id="UP000192050">
    <property type="component" value="Chromosome"/>
</dbReference>
<dbReference type="STRING" id="74969.FAD_1662"/>
<evidence type="ECO:0000313" key="2">
    <source>
        <dbReference type="Proteomes" id="UP000192050"/>
    </source>
</evidence>
<dbReference type="Gene3D" id="3.90.320.10">
    <property type="match status" value="1"/>
</dbReference>
<dbReference type="KEGG" id="fai:FAD_1662"/>
<sequence length="460" mass="53348">MSFLREVKYSILSDTENTYISRVLEDRIKIKNFDIPEYLYVTDLINPVRSYFTRKYPEIPLPENVEARMKNGEEIHFLARQWFEQLPGFSGSEVILTGADIGLNVVGRADFMLYNSIVEFKTKHVDMIDLESIYSVYSSDLEQLLFYAAMNKNFTEDNYLVFFSDEKFYVYKVSVHDRAIIEDEMVYRFSLITRAMENGDIGDFPRCSYFGYGCQFSEAQVCPCHSLRHSDSSWISNVAKVEEDYGMESRLQEIYEHGKSTIDLRFYDLIYQRKYYHKITGDSRNAGSSGQIPDSYYEKNNIKFFVLGSIDSSILNVSGTEKANINKVSTLPLYGDDRYIIKNIYDENTIVPYLLKINNSKYTNNIPDTYYSELAITCARRNIKEGLIVVVYPKLEKTIKVHEVKFDIDRIISACRTSIENIETAVARKTPEILDMCPEFAIKSCDFASCSCRREIIKGR</sequence>
<dbReference type="OrthoDB" id="57351at2157"/>
<dbReference type="AlphaFoldDB" id="A0A1V0N5Z8"/>
<protein>
    <recommendedName>
        <fullName evidence="3">PD-(D/E)XK endonuclease-like domain-containing protein</fullName>
    </recommendedName>
</protein>
<gene>
    <name evidence="1" type="ORF">FAD_1662</name>
</gene>
<dbReference type="GeneID" id="31677151"/>